<feature type="coiled-coil region" evidence="2">
    <location>
        <begin position="233"/>
        <end position="338"/>
    </location>
</feature>
<dbReference type="SMART" id="SM00968">
    <property type="entry name" value="SMC_hinge"/>
    <property type="match status" value="1"/>
</dbReference>
<evidence type="ECO:0000313" key="5">
    <source>
        <dbReference type="Proteomes" id="UP000683925"/>
    </source>
</evidence>
<name>A0A8S1W7Z2_PAROT</name>
<dbReference type="InterPro" id="IPR038729">
    <property type="entry name" value="Rad50/SbcC_AAA"/>
</dbReference>
<organism evidence="4 5">
    <name type="scientific">Paramecium octaurelia</name>
    <dbReference type="NCBI Taxonomy" id="43137"/>
    <lineage>
        <taxon>Eukaryota</taxon>
        <taxon>Sar</taxon>
        <taxon>Alveolata</taxon>
        <taxon>Ciliophora</taxon>
        <taxon>Intramacronucleata</taxon>
        <taxon>Oligohymenophorea</taxon>
        <taxon>Peniculida</taxon>
        <taxon>Parameciidae</taxon>
        <taxon>Paramecium</taxon>
    </lineage>
</organism>
<keyword evidence="1 2" id="KW-0175">Coiled coil</keyword>
<dbReference type="EMBL" id="CAJJDP010000082">
    <property type="protein sequence ID" value="CAD8184485.1"/>
    <property type="molecule type" value="Genomic_DNA"/>
</dbReference>
<dbReference type="GO" id="GO:0006302">
    <property type="term" value="P:double-strand break repair"/>
    <property type="evidence" value="ECO:0007669"/>
    <property type="project" value="InterPro"/>
</dbReference>
<dbReference type="InterPro" id="IPR003395">
    <property type="entry name" value="RecF/RecN/SMC_N"/>
</dbReference>
<dbReference type="GO" id="GO:0005694">
    <property type="term" value="C:chromosome"/>
    <property type="evidence" value="ECO:0007669"/>
    <property type="project" value="InterPro"/>
</dbReference>
<dbReference type="InterPro" id="IPR010935">
    <property type="entry name" value="SMC_hinge"/>
</dbReference>
<dbReference type="Pfam" id="PF13476">
    <property type="entry name" value="AAA_23"/>
    <property type="match status" value="1"/>
</dbReference>
<keyword evidence="5" id="KW-1185">Reference proteome</keyword>
<evidence type="ECO:0000259" key="3">
    <source>
        <dbReference type="SMART" id="SM00968"/>
    </source>
</evidence>
<dbReference type="Proteomes" id="UP000683925">
    <property type="component" value="Unassembled WGS sequence"/>
</dbReference>
<dbReference type="PIRSF" id="PIRSF005719">
    <property type="entry name" value="SMC"/>
    <property type="match status" value="1"/>
</dbReference>
<dbReference type="Pfam" id="PF06470">
    <property type="entry name" value="SMC_hinge"/>
    <property type="match status" value="1"/>
</dbReference>
<accession>A0A8S1W7Z2</accession>
<dbReference type="Pfam" id="PF02463">
    <property type="entry name" value="SMC_N"/>
    <property type="match status" value="1"/>
</dbReference>
<gene>
    <name evidence="4" type="ORF">POCTA_138.1.T0830118</name>
</gene>
<feature type="coiled-coil region" evidence="2">
    <location>
        <begin position="653"/>
        <end position="701"/>
    </location>
</feature>
<evidence type="ECO:0000256" key="1">
    <source>
        <dbReference type="ARBA" id="ARBA00023054"/>
    </source>
</evidence>
<dbReference type="OrthoDB" id="302872at2759"/>
<dbReference type="PANTHER" id="PTHR43977">
    <property type="entry name" value="STRUCTURAL MAINTENANCE OF CHROMOSOMES PROTEIN 3"/>
    <property type="match status" value="1"/>
</dbReference>
<evidence type="ECO:0000313" key="4">
    <source>
        <dbReference type="EMBL" id="CAD8184485.1"/>
    </source>
</evidence>
<protein>
    <recommendedName>
        <fullName evidence="3">SMC hinge domain-containing protein</fullName>
    </recommendedName>
</protein>
<reference evidence="4" key="1">
    <citation type="submission" date="2021-01" db="EMBL/GenBank/DDBJ databases">
        <authorList>
            <consortium name="Genoscope - CEA"/>
            <person name="William W."/>
        </authorList>
    </citation>
    <scope>NUCLEOTIDE SEQUENCE</scope>
</reference>
<dbReference type="InterPro" id="IPR024704">
    <property type="entry name" value="SMC"/>
</dbReference>
<feature type="coiled-coil region" evidence="2">
    <location>
        <begin position="159"/>
        <end position="207"/>
    </location>
</feature>
<sequence>MSIKKISIRNLLSYKAIDLELGGNLNIFVGKNGSGKSNFVNALLFALTDKFGSFDRKMIENNLISDEQLPIQVSITLDNANQRLPYSTEEVTIMRQMTTKDEFFLNGKAATVSQFSNLLQCINLSRQNYYNIVRQGKISKISQMRDVEVFELLEEVSGVALYEEKKQETMNNIKQAQQEKEEIVKILNELGAQIKQLHDEKEAFNQLKDIQKQIQLHEVQLSLISAKSFQHQLLDLNTEQSRLHNQLQSLIQQQQDYSNAQFKANKEIELFDQFLNENKQKISEFEKEEQNMLKQYSDLSIQLNEVRERLHALKSVNKSAIEEEFKTTEQNLDKEMLKIQEQQVKVDKQIQYFQILQTDDPVKCFKDEMQSLTKQLEGYQKEFKNVEFKVSQINKDLNQLKQQKQNQINVGEVQSNIKKTEDNLLQLRKKLESTQLDNMELQKTKTHQQQKLCKLQNEQDIECNQLDKQLRDIFTASIIKIMEFAEEKGLTVYGVFAQLMNVKQKRLLPLIETASGPRLFSLIVPDTQTAKQIIDFNKDQQGSVLRIYPLDLIDDRVTSFDAPKDTINLQDQVTLNGDFGKKKSLIAKVIGKWIAVKDYQTALDISSKHEINCITQDNEVVYADSFLTKVGATRVQQSKTISLQKILAMHQEIKMLTKQDQEMEQQMEEDQNKLLEIQREIQNSKNNLNNLIQQLQSQDTSAIEKKQRELDALEQLAKQLDIPIQDTNNRIKDIQQKLKNPKQIKKGLTDEDINTLQQLVKEKQQLSQQITTLMNKKNEIKMKQQKKVDVNKIQQLEQQQSELKQQTDQLNMQLKGKQKFHQEIIEVQNENKKNLAQAIKERDNAKLEKSKIDLKIDSIKNQQTEFEMQAQQCVNQLETIEKDKRLIDAFSELDEQQSKNQIIKKIKELKTKFNHKFTQKDQSLFEKLNEIETRFSDYQQKLQNLKQIQQDFDNLCEIMDKKAESLLQDQLYKRFAEYFRHYFLQIVTTGDCQIKLIKGLRKNNKKNWGIDIKVSFKNKEVQNWTSFSSGEKTIVAFVILISLQKCDPAPFYILDEFDAALDDNYRNQVAQIILNLSKESQYIIITFRPELISLTSDLVTFYKVSHHNQQSSVIKTTQQEAKKILRA</sequence>
<feature type="coiled-coil region" evidence="2">
    <location>
        <begin position="362"/>
        <end position="444"/>
    </location>
</feature>
<evidence type="ECO:0000256" key="2">
    <source>
        <dbReference type="SAM" id="Coils"/>
    </source>
</evidence>
<comment type="caution">
    <text evidence="4">The sequence shown here is derived from an EMBL/GenBank/DDBJ whole genome shotgun (WGS) entry which is preliminary data.</text>
</comment>
<dbReference type="GO" id="GO:0051276">
    <property type="term" value="P:chromosome organization"/>
    <property type="evidence" value="ECO:0007669"/>
    <property type="project" value="InterPro"/>
</dbReference>
<feature type="domain" description="SMC hinge" evidence="3">
    <location>
        <begin position="490"/>
        <end position="606"/>
    </location>
</feature>
<feature type="coiled-coil region" evidence="2">
    <location>
        <begin position="756"/>
        <end position="848"/>
    </location>
</feature>
<dbReference type="GO" id="GO:0005524">
    <property type="term" value="F:ATP binding"/>
    <property type="evidence" value="ECO:0007669"/>
    <property type="project" value="InterPro"/>
</dbReference>
<dbReference type="OMA" id="KQVFLHE"/>
<dbReference type="AlphaFoldDB" id="A0A8S1W7Z2"/>
<proteinExistence type="predicted"/>
<dbReference type="GO" id="GO:0016887">
    <property type="term" value="F:ATP hydrolysis activity"/>
    <property type="evidence" value="ECO:0007669"/>
    <property type="project" value="InterPro"/>
</dbReference>